<reference evidence="2" key="1">
    <citation type="submission" date="2021-01" db="EMBL/GenBank/DDBJ databases">
        <title>Modified the classification status of verrucomicrobia.</title>
        <authorList>
            <person name="Feng X."/>
        </authorList>
    </citation>
    <scope>NUCLEOTIDE SEQUENCE</scope>
    <source>
        <strain evidence="2">JCM 18052</strain>
    </source>
</reference>
<organism evidence="2 3">
    <name type="scientific">Luteolibacter yonseiensis</name>
    <dbReference type="NCBI Taxonomy" id="1144680"/>
    <lineage>
        <taxon>Bacteria</taxon>
        <taxon>Pseudomonadati</taxon>
        <taxon>Verrucomicrobiota</taxon>
        <taxon>Verrucomicrobiia</taxon>
        <taxon>Verrucomicrobiales</taxon>
        <taxon>Verrucomicrobiaceae</taxon>
        <taxon>Luteolibacter</taxon>
    </lineage>
</organism>
<dbReference type="AlphaFoldDB" id="A0A934V6Z2"/>
<dbReference type="Proteomes" id="UP000600139">
    <property type="component" value="Unassembled WGS sequence"/>
</dbReference>
<sequence length="153" mass="16873">MDTQTLLRSFGKLSTIPTVAAMFLVAPLSHADIPDSSSGQFKGIYKIASSTDPIFPMGTDQEWFLDFGKGITSGTMSGKVAVSLRENPKVRVRIMVWQYFPKQGNIMIGNTYAEGSNKAVAKADWQLDTTSKGVIFKRDGYQIVMHRADPADY</sequence>
<gene>
    <name evidence="2" type="ORF">JIN84_08095</name>
</gene>
<feature type="signal peptide" evidence="1">
    <location>
        <begin position="1"/>
        <end position="31"/>
    </location>
</feature>
<feature type="chain" id="PRO_5037136386" evidence="1">
    <location>
        <begin position="32"/>
        <end position="153"/>
    </location>
</feature>
<protein>
    <submittedName>
        <fullName evidence="2">Uncharacterized protein</fullName>
    </submittedName>
</protein>
<keyword evidence="3" id="KW-1185">Reference proteome</keyword>
<dbReference type="EMBL" id="JAENIK010000009">
    <property type="protein sequence ID" value="MBK1815572.1"/>
    <property type="molecule type" value="Genomic_DNA"/>
</dbReference>
<comment type="caution">
    <text evidence="2">The sequence shown here is derived from an EMBL/GenBank/DDBJ whole genome shotgun (WGS) entry which is preliminary data.</text>
</comment>
<name>A0A934V6Z2_9BACT</name>
<evidence type="ECO:0000313" key="3">
    <source>
        <dbReference type="Proteomes" id="UP000600139"/>
    </source>
</evidence>
<evidence type="ECO:0000313" key="2">
    <source>
        <dbReference type="EMBL" id="MBK1815572.1"/>
    </source>
</evidence>
<keyword evidence="1" id="KW-0732">Signal</keyword>
<evidence type="ECO:0000256" key="1">
    <source>
        <dbReference type="SAM" id="SignalP"/>
    </source>
</evidence>
<accession>A0A934V6Z2</accession>
<proteinExistence type="predicted"/>
<dbReference type="RefSeq" id="WP_200350535.1">
    <property type="nucleotide sequence ID" value="NZ_BAABHZ010000008.1"/>
</dbReference>